<accession>A0A498M4F9</accession>
<dbReference type="AlphaFoldDB" id="A0A498M4F9"/>
<organism evidence="1 2">
    <name type="scientific">Labeo rohita</name>
    <name type="common">Indian major carp</name>
    <name type="synonym">Cyprinus rohita</name>
    <dbReference type="NCBI Taxonomy" id="84645"/>
    <lineage>
        <taxon>Eukaryota</taxon>
        <taxon>Metazoa</taxon>
        <taxon>Chordata</taxon>
        <taxon>Craniata</taxon>
        <taxon>Vertebrata</taxon>
        <taxon>Euteleostomi</taxon>
        <taxon>Actinopterygii</taxon>
        <taxon>Neopterygii</taxon>
        <taxon>Teleostei</taxon>
        <taxon>Ostariophysi</taxon>
        <taxon>Cypriniformes</taxon>
        <taxon>Cyprinidae</taxon>
        <taxon>Labeoninae</taxon>
        <taxon>Labeonini</taxon>
        <taxon>Labeo</taxon>
    </lineage>
</organism>
<protein>
    <submittedName>
        <fullName evidence="1">Uncharacterized protein</fullName>
    </submittedName>
</protein>
<gene>
    <name evidence="1" type="ORF">ROHU_028625</name>
</gene>
<evidence type="ECO:0000313" key="1">
    <source>
        <dbReference type="EMBL" id="RXN14346.1"/>
    </source>
</evidence>
<proteinExistence type="predicted"/>
<keyword evidence="2" id="KW-1185">Reference proteome</keyword>
<dbReference type="Proteomes" id="UP000290572">
    <property type="component" value="Unassembled WGS sequence"/>
</dbReference>
<sequence length="92" mass="10550">MNVTEAENGGEIRLEAGFDNTNTFRVSVQYVDNQEGISEDTFKDDNTFIDHPVKCNAWRTREAYMGKLCMMRCHTPSISNLRLSQILMMKAL</sequence>
<dbReference type="EMBL" id="QBIY01012909">
    <property type="protein sequence ID" value="RXN14346.1"/>
    <property type="molecule type" value="Genomic_DNA"/>
</dbReference>
<reference evidence="1 2" key="1">
    <citation type="submission" date="2018-03" db="EMBL/GenBank/DDBJ databases">
        <title>Draft genome sequence of Rohu Carp (Labeo rohita).</title>
        <authorList>
            <person name="Das P."/>
            <person name="Kushwaha B."/>
            <person name="Joshi C.G."/>
            <person name="Kumar D."/>
            <person name="Nagpure N.S."/>
            <person name="Sahoo L."/>
            <person name="Das S.P."/>
            <person name="Bit A."/>
            <person name="Patnaik S."/>
            <person name="Meher P.K."/>
            <person name="Jayasankar P."/>
            <person name="Koringa P.G."/>
            <person name="Patel N.V."/>
            <person name="Hinsu A.T."/>
            <person name="Kumar R."/>
            <person name="Pandey M."/>
            <person name="Agarwal S."/>
            <person name="Srivastava S."/>
            <person name="Singh M."/>
            <person name="Iquebal M.A."/>
            <person name="Jaiswal S."/>
            <person name="Angadi U.B."/>
            <person name="Kumar N."/>
            <person name="Raza M."/>
            <person name="Shah T.M."/>
            <person name="Rai A."/>
            <person name="Jena J.K."/>
        </authorList>
    </citation>
    <scope>NUCLEOTIDE SEQUENCE [LARGE SCALE GENOMIC DNA]</scope>
    <source>
        <strain evidence="1">DASCIFA01</strain>
        <tissue evidence="1">Testis</tissue>
    </source>
</reference>
<comment type="caution">
    <text evidence="1">The sequence shown here is derived from an EMBL/GenBank/DDBJ whole genome shotgun (WGS) entry which is preliminary data.</text>
</comment>
<name>A0A498M4F9_LABRO</name>
<evidence type="ECO:0000313" key="2">
    <source>
        <dbReference type="Proteomes" id="UP000290572"/>
    </source>
</evidence>